<evidence type="ECO:0000256" key="2">
    <source>
        <dbReference type="ARBA" id="ARBA00022771"/>
    </source>
</evidence>
<proteinExistence type="predicted"/>
<dbReference type="PANTHER" id="PTHR31973">
    <property type="entry name" value="POLYPROTEIN, PUTATIVE-RELATED"/>
    <property type="match status" value="1"/>
</dbReference>
<dbReference type="InterPro" id="IPR007527">
    <property type="entry name" value="Znf_SWIM"/>
</dbReference>
<dbReference type="PANTHER" id="PTHR31973:SF195">
    <property type="entry name" value="MUDR FAMILY TRANSPOSASE"/>
    <property type="match status" value="1"/>
</dbReference>
<evidence type="ECO:0000256" key="5">
    <source>
        <dbReference type="SAM" id="MobiDB-lite"/>
    </source>
</evidence>
<feature type="compositionally biased region" description="Basic and acidic residues" evidence="5">
    <location>
        <begin position="301"/>
        <end position="310"/>
    </location>
</feature>
<evidence type="ECO:0000256" key="1">
    <source>
        <dbReference type="ARBA" id="ARBA00022723"/>
    </source>
</evidence>
<comment type="caution">
    <text evidence="7">The sequence shown here is derived from an EMBL/GenBank/DDBJ whole genome shotgun (WGS) entry which is preliminary data.</text>
</comment>
<dbReference type="EMBL" id="BSYR01000011">
    <property type="protein sequence ID" value="GMI74993.1"/>
    <property type="molecule type" value="Genomic_DNA"/>
</dbReference>
<dbReference type="Proteomes" id="UP001165190">
    <property type="component" value="Unassembled WGS sequence"/>
</dbReference>
<evidence type="ECO:0000256" key="3">
    <source>
        <dbReference type="ARBA" id="ARBA00022833"/>
    </source>
</evidence>
<feature type="domain" description="SWIM-type" evidence="6">
    <location>
        <begin position="909"/>
        <end position="941"/>
    </location>
</feature>
<evidence type="ECO:0000259" key="6">
    <source>
        <dbReference type="PROSITE" id="PS50966"/>
    </source>
</evidence>
<dbReference type="Pfam" id="PF10551">
    <property type="entry name" value="MULE"/>
    <property type="match status" value="1"/>
</dbReference>
<organism evidence="7 8">
    <name type="scientific">Hibiscus trionum</name>
    <name type="common">Flower of an hour</name>
    <dbReference type="NCBI Taxonomy" id="183268"/>
    <lineage>
        <taxon>Eukaryota</taxon>
        <taxon>Viridiplantae</taxon>
        <taxon>Streptophyta</taxon>
        <taxon>Embryophyta</taxon>
        <taxon>Tracheophyta</taxon>
        <taxon>Spermatophyta</taxon>
        <taxon>Magnoliopsida</taxon>
        <taxon>eudicotyledons</taxon>
        <taxon>Gunneridae</taxon>
        <taxon>Pentapetalae</taxon>
        <taxon>rosids</taxon>
        <taxon>malvids</taxon>
        <taxon>Malvales</taxon>
        <taxon>Malvaceae</taxon>
        <taxon>Malvoideae</taxon>
        <taxon>Hibiscus</taxon>
    </lineage>
</organism>
<name>A0A9W7HDP5_HIBTR</name>
<evidence type="ECO:0000313" key="8">
    <source>
        <dbReference type="Proteomes" id="UP001165190"/>
    </source>
</evidence>
<reference evidence="7" key="1">
    <citation type="submission" date="2023-05" db="EMBL/GenBank/DDBJ databases">
        <title>Genome and transcriptome analyses reveal genes involved in the formation of fine ridges on petal epidermal cells in Hibiscus trionum.</title>
        <authorList>
            <person name="Koshimizu S."/>
            <person name="Masuda S."/>
            <person name="Ishii T."/>
            <person name="Shirasu K."/>
            <person name="Hoshino A."/>
            <person name="Arita M."/>
        </authorList>
    </citation>
    <scope>NUCLEOTIDE SEQUENCE</scope>
    <source>
        <strain evidence="7">Hamamatsu line</strain>
    </source>
</reference>
<keyword evidence="8" id="KW-1185">Reference proteome</keyword>
<protein>
    <recommendedName>
        <fullName evidence="6">SWIM-type domain-containing protein</fullName>
    </recommendedName>
</protein>
<keyword evidence="3" id="KW-0862">Zinc</keyword>
<dbReference type="AlphaFoldDB" id="A0A9W7HDP5"/>
<dbReference type="InterPro" id="IPR006564">
    <property type="entry name" value="Znf_PMZ"/>
</dbReference>
<dbReference type="GO" id="GO:0008270">
    <property type="term" value="F:zinc ion binding"/>
    <property type="evidence" value="ECO:0007669"/>
    <property type="project" value="UniProtKB-KW"/>
</dbReference>
<feature type="region of interest" description="Disordered" evidence="5">
    <location>
        <begin position="294"/>
        <end position="382"/>
    </location>
</feature>
<keyword evidence="2 4" id="KW-0863">Zinc-finger</keyword>
<dbReference type="InterPro" id="IPR018289">
    <property type="entry name" value="MULE_transposase_dom"/>
</dbReference>
<gene>
    <name evidence="7" type="ORF">HRI_001168600</name>
</gene>
<evidence type="ECO:0000313" key="7">
    <source>
        <dbReference type="EMBL" id="GMI74993.1"/>
    </source>
</evidence>
<accession>A0A9W7HDP5</accession>
<evidence type="ECO:0000256" key="4">
    <source>
        <dbReference type="PROSITE-ProRule" id="PRU00325"/>
    </source>
</evidence>
<sequence>MAGRGVTTKVYYDGQIFEGTELGVLFYCQDPVTIKLPRILSFKKLVNKLEAKVPHFNNHRLSDVKYRVPISIDPLRYTVCQIAANADVQMMMEAHFEYSIGGPLELYVSFSESHPVVEIPSWGRANFDFDPNANVDSPTAGLRRDFGLLCRDNEVGASSSAPPRQSCVASIGFDLNQPPNDEFDAPTNASYSPYDPYNPYNPYNPYSFGGEGTSAPYVTHDHETSYGRHSMYVSGTDYGQPSMGRHSSFGGEGASSSYAMHDHDSSYGRHSTYVPSTEYVQSSMGIHSSYGDLDFGLGNEVPERSRERSPAPRPQSSPQRVVIPEALLFQLPEDASDEEPIREPGPDGDELGPFYPEPEDLTELPEDPEDNVVPPPDLDEEPTATNFPVDARPISMFQPPSHFTTVDMDAMDVPDFPHDDTIDGRVHRSDGELRIGMAFANKEIAVAAVKQYNLHHNVETTVKKTQAKYYKAQCVQKDQGCKWKIRISDLKRAGNRWKITKLEGPHTCTVASLNQDHKNLDAKYLADIFSTLVKTNPTVSVPTCQAAALAVTGFRPGYSKAWYAKKKAKEELYGRWEESYIELRPWLNLLQKHIPRMVVKLDTVLAYENDRVVRGVCQFHRLFWTFPHCINAFKHCKPMVQIDGTWLYGKYTQILLLAIAQDGNRKCVPVAFAIVPKEDMESWTFFLTNLRKYVLDPVIRRRRDEGVCVISDRGTALLWAIQNLGDYWKPPYIHHRFCLRHIAANYLLQYKNRDERQMVLDMGNSHYKQEVAELLEELRARNKKGAEYLEKIPKEKWLRSYDEGKRYGHMTTNLAEAVNSSLKGVRQLPITSIVKATYYRLATLFATLGKQAAEYMAGGHKVHPDFRSRLHIQLTQSRHVQATLFSREGHLFRVAEFSRRIEGIQHNAYVVDLREKTCECGIFQTFKYPCAHAIAACTNQRIEYMHMVDPVYLLKTVLKVYEKEFPPIENEVDPNAVDTEPIIRPDPALLRAKGRPPSTIIYCAEDLVEHREKTGQKKHCSICRNLGHTAPKCPNRSAPRIN</sequence>
<feature type="compositionally biased region" description="Acidic residues" evidence="5">
    <location>
        <begin position="357"/>
        <end position="370"/>
    </location>
</feature>
<dbReference type="SMART" id="SM00575">
    <property type="entry name" value="ZnF_PMZ"/>
    <property type="match status" value="1"/>
</dbReference>
<dbReference type="Pfam" id="PF04434">
    <property type="entry name" value="SWIM"/>
    <property type="match status" value="1"/>
</dbReference>
<dbReference type="InterPro" id="IPR004332">
    <property type="entry name" value="Transposase_MuDR"/>
</dbReference>
<dbReference type="Pfam" id="PF03108">
    <property type="entry name" value="DBD_Tnp_Mut"/>
    <property type="match status" value="1"/>
</dbReference>
<dbReference type="OrthoDB" id="1426028at2759"/>
<dbReference type="PROSITE" id="PS50966">
    <property type="entry name" value="ZF_SWIM"/>
    <property type="match status" value="1"/>
</dbReference>
<keyword evidence="1" id="KW-0479">Metal-binding</keyword>